<dbReference type="Proteomes" id="UP001241377">
    <property type="component" value="Unassembled WGS sequence"/>
</dbReference>
<gene>
    <name evidence="1" type="ORF">QFC19_003946</name>
</gene>
<proteinExistence type="predicted"/>
<dbReference type="EMBL" id="JASBWR010000039">
    <property type="protein sequence ID" value="KAJ9104805.1"/>
    <property type="molecule type" value="Genomic_DNA"/>
</dbReference>
<protein>
    <submittedName>
        <fullName evidence="1">Uncharacterized protein</fullName>
    </submittedName>
</protein>
<accession>A0ACC2W102</accession>
<comment type="caution">
    <text evidence="1">The sequence shown here is derived from an EMBL/GenBank/DDBJ whole genome shotgun (WGS) entry which is preliminary data.</text>
</comment>
<keyword evidence="2" id="KW-1185">Reference proteome</keyword>
<organism evidence="1 2">
    <name type="scientific">Naganishia cerealis</name>
    <dbReference type="NCBI Taxonomy" id="610337"/>
    <lineage>
        <taxon>Eukaryota</taxon>
        <taxon>Fungi</taxon>
        <taxon>Dikarya</taxon>
        <taxon>Basidiomycota</taxon>
        <taxon>Agaricomycotina</taxon>
        <taxon>Tremellomycetes</taxon>
        <taxon>Filobasidiales</taxon>
        <taxon>Filobasidiaceae</taxon>
        <taxon>Naganishia</taxon>
    </lineage>
</organism>
<evidence type="ECO:0000313" key="1">
    <source>
        <dbReference type="EMBL" id="KAJ9104805.1"/>
    </source>
</evidence>
<sequence>MARLMELPDDRSIYFQPVNNTVTWERYQDYVSNLKLDSSASVLAKASAEYSYRINRRKSQEQHDAWQARSRLGEATQIDHIDQKQSTLSPGQEAGRSRWSFWGKKSSTPTVPLTTSGGGMLEIKSSTANTAGNTLYNKPGLPIGNQRIPTPPAGHSTPPLPSNVSTPSLNLPIEIDTSNPDTGSSAVGRFFGKLRRTRPQSPSVDISNKDLELTQDDFSFLAEVPSLAHKADPAFGDLLSLDGSAKSSEQISSLEAMLNSKPMPLPSQLAPPPRPSTSRGAVNHSVNEAVPSPSKPSSLMDLFGDLDLNATASSSKPAPSGNVPSFAYPSTSNPSAGALVQRPIQSPPISLPRHETPALGNSIAFDMVDADGFGNFAAASHGSNGSRPNIAATAAEFDEFGDFEQFDMIPSKTITQALPTKSSSSTWNAQGFEPDRGLYSSKRSIVKSEQPPPTRLDQTSAAQLVSEAARNTSQWPAPPSPNVPALPPPTSSRNGANFPHIGLAPPASASSSRASTPLNFDFLNADPPALPPPRVNSPAKPLGTMNPTRPVSQLSKGQGLTASDLSFFDSL</sequence>
<evidence type="ECO:0000313" key="2">
    <source>
        <dbReference type="Proteomes" id="UP001241377"/>
    </source>
</evidence>
<name>A0ACC2W102_9TREE</name>
<reference evidence="1" key="1">
    <citation type="submission" date="2023-04" db="EMBL/GenBank/DDBJ databases">
        <title>Draft Genome sequencing of Naganishia species isolated from polar environments using Oxford Nanopore Technology.</title>
        <authorList>
            <person name="Leo P."/>
            <person name="Venkateswaran K."/>
        </authorList>
    </citation>
    <scope>NUCLEOTIDE SEQUENCE</scope>
    <source>
        <strain evidence="1">MNA-CCFEE 5261</strain>
    </source>
</reference>